<reference evidence="9" key="1">
    <citation type="submission" date="2021-10" db="EMBL/GenBank/DDBJ databases">
        <title>Tropical sea cucumber genome reveals ecological adaptation and Cuvierian tubules defense mechanism.</title>
        <authorList>
            <person name="Chen T."/>
        </authorList>
    </citation>
    <scope>NUCLEOTIDE SEQUENCE</scope>
    <source>
        <strain evidence="9">Nanhai2018</strain>
        <tissue evidence="9">Muscle</tissue>
    </source>
</reference>
<dbReference type="GO" id="GO:0097363">
    <property type="term" value="F:protein O-acetylglucosaminyltransferase activity"/>
    <property type="evidence" value="ECO:0007669"/>
    <property type="project" value="TreeGrafter"/>
</dbReference>
<dbReference type="OrthoDB" id="529273at2759"/>
<comment type="caution">
    <text evidence="9">The sequence shown here is derived from an EMBL/GenBank/DDBJ whole genome shotgun (WGS) entry which is preliminary data.</text>
</comment>
<keyword evidence="2" id="KW-0328">Glycosyltransferase</keyword>
<keyword evidence="6" id="KW-0472">Membrane</keyword>
<evidence type="ECO:0000256" key="2">
    <source>
        <dbReference type="ARBA" id="ARBA00022676"/>
    </source>
</evidence>
<dbReference type="PANTHER" id="PTHR20961:SF38">
    <property type="entry name" value="PROTEIN O-LINKED-MANNOSE BETA-1,4-N-ACETYLGLUCOSAMINYLTRANSFERASE 2"/>
    <property type="match status" value="1"/>
</dbReference>
<dbReference type="EMBL" id="JAIZAY010000008">
    <property type="protein sequence ID" value="KAJ8037218.1"/>
    <property type="molecule type" value="Genomic_DNA"/>
</dbReference>
<evidence type="ECO:0000256" key="3">
    <source>
        <dbReference type="ARBA" id="ARBA00022679"/>
    </source>
</evidence>
<dbReference type="AlphaFoldDB" id="A0A9Q1C140"/>
<dbReference type="InterPro" id="IPR007657">
    <property type="entry name" value="Glycosyltransferase_61"/>
</dbReference>
<evidence type="ECO:0000313" key="10">
    <source>
        <dbReference type="Proteomes" id="UP001152320"/>
    </source>
</evidence>
<dbReference type="InterPro" id="IPR049625">
    <property type="entry name" value="Glyco_transf_61_cat"/>
</dbReference>
<evidence type="ECO:0000256" key="6">
    <source>
        <dbReference type="ARBA" id="ARBA00023136"/>
    </source>
</evidence>
<organism evidence="9 10">
    <name type="scientific">Holothuria leucospilota</name>
    <name type="common">Black long sea cucumber</name>
    <name type="synonym">Mertensiothuria leucospilota</name>
    <dbReference type="NCBI Taxonomy" id="206669"/>
    <lineage>
        <taxon>Eukaryota</taxon>
        <taxon>Metazoa</taxon>
        <taxon>Echinodermata</taxon>
        <taxon>Eleutherozoa</taxon>
        <taxon>Echinozoa</taxon>
        <taxon>Holothuroidea</taxon>
        <taxon>Aspidochirotacea</taxon>
        <taxon>Aspidochirotida</taxon>
        <taxon>Holothuriidae</taxon>
        <taxon>Holothuria</taxon>
    </lineage>
</organism>
<accession>A0A9Q1C140</accession>
<evidence type="ECO:0000259" key="8">
    <source>
        <dbReference type="Pfam" id="PF04577"/>
    </source>
</evidence>
<proteinExistence type="predicted"/>
<keyword evidence="10" id="KW-1185">Reference proteome</keyword>
<sequence>MVLLSVGFHQYKRICVLFLAKERQLGKKLDDVLFQGTSINCTTASWSPSKDKTCHFQNLCYSHTDDFYVFVHSPNSEQVLISADSITTEPQLPLTSVTDSTYYFKCVNVTNEMVRKDVMDDNFIFMKGSHIVYTRFVPNNIFHVFHDELLPIYFTLRRYTNPKDYNSTRLFLYDNSDGGSFSFLHDLFSYLPPVFKYELALEPPKTLTCFEKATVGLVRESIWYQYGVNKPEGPIENSTVTSEHIRNFTTFVKERLGISDTCPKENFGILLSRKINRRLLNEKEFRSAISDQLQFDMVELSLESNSLSYIMEKVSCARLVVGVHGALLITTMFLQPSSVLLEIFPYAINPDHRTHYKTLVQLPGMGITYLSWRNTDKLKAVTHPSAIPRLGGIIHLPAKEQERIMSVTEVAHNKTGKDPEWRFFLYQDTIVDIPGIIDLLSKLYLKKQ</sequence>
<protein>
    <submittedName>
        <fullName evidence="9">Protein O-linked-mannose beta-1,4-N-acetylglucosaminyltransferase 2</fullName>
    </submittedName>
</protein>
<keyword evidence="7" id="KW-0325">Glycoprotein</keyword>
<dbReference type="PANTHER" id="PTHR20961">
    <property type="entry name" value="GLYCOSYLTRANSFERASE"/>
    <property type="match status" value="1"/>
</dbReference>
<evidence type="ECO:0000256" key="5">
    <source>
        <dbReference type="ARBA" id="ARBA00022989"/>
    </source>
</evidence>
<dbReference type="GO" id="GO:0035269">
    <property type="term" value="P:protein O-linked glycosylation via mannose"/>
    <property type="evidence" value="ECO:0007669"/>
    <property type="project" value="TreeGrafter"/>
</dbReference>
<keyword evidence="4" id="KW-0812">Transmembrane</keyword>
<dbReference type="GO" id="GO:0016020">
    <property type="term" value="C:membrane"/>
    <property type="evidence" value="ECO:0007669"/>
    <property type="project" value="UniProtKB-SubCell"/>
</dbReference>
<keyword evidence="5" id="KW-1133">Transmembrane helix</keyword>
<dbReference type="GO" id="GO:0005783">
    <property type="term" value="C:endoplasmic reticulum"/>
    <property type="evidence" value="ECO:0007669"/>
    <property type="project" value="TreeGrafter"/>
</dbReference>
<feature type="domain" description="Glycosyltransferase 61 catalytic" evidence="8">
    <location>
        <begin position="236"/>
        <end position="340"/>
    </location>
</feature>
<evidence type="ECO:0000313" key="9">
    <source>
        <dbReference type="EMBL" id="KAJ8037218.1"/>
    </source>
</evidence>
<dbReference type="Pfam" id="PF04577">
    <property type="entry name" value="Glyco_transf_61"/>
    <property type="match status" value="1"/>
</dbReference>
<evidence type="ECO:0000256" key="7">
    <source>
        <dbReference type="ARBA" id="ARBA00023180"/>
    </source>
</evidence>
<evidence type="ECO:0000256" key="4">
    <source>
        <dbReference type="ARBA" id="ARBA00022692"/>
    </source>
</evidence>
<comment type="subcellular location">
    <subcellularLocation>
        <location evidence="1">Membrane</location>
        <topology evidence="1">Single-pass membrane protein</topology>
    </subcellularLocation>
</comment>
<gene>
    <name evidence="9" type="ORF">HOLleu_17981</name>
</gene>
<name>A0A9Q1C140_HOLLE</name>
<evidence type="ECO:0000256" key="1">
    <source>
        <dbReference type="ARBA" id="ARBA00004167"/>
    </source>
</evidence>
<dbReference type="Proteomes" id="UP001152320">
    <property type="component" value="Chromosome 8"/>
</dbReference>
<keyword evidence="3" id="KW-0808">Transferase</keyword>